<keyword evidence="4 10" id="KW-0963">Cytoplasm</keyword>
<dbReference type="NCBIfam" id="NF010738">
    <property type="entry name" value="PRK14140.1"/>
    <property type="match status" value="1"/>
</dbReference>
<comment type="function">
    <text evidence="7 10 11">Participates actively in the response to hyperosmotic and heat shock by preventing the aggregation of stress-denatured proteins, in association with DnaK and GrpE. It is the nucleotide exchange factor for DnaK and may function as a thermosensor. Unfolded proteins bind initially to DnaJ; upon interaction with the DnaJ-bound protein, DnaK hydrolyzes its bound ATP, resulting in the formation of a stable complex. GrpE releases ADP from DnaK; ATP binding to DnaK triggers the release of the substrate protein, thus completing the reaction cycle. Several rounds of ATP-dependent interactions between DnaJ, DnaK and GrpE are required for fully efficient folding.</text>
</comment>
<evidence type="ECO:0000256" key="2">
    <source>
        <dbReference type="ARBA" id="ARBA00009054"/>
    </source>
</evidence>
<dbReference type="AlphaFoldDB" id="A0A0A1GXS9"/>
<evidence type="ECO:0000256" key="1">
    <source>
        <dbReference type="ARBA" id="ARBA00004496"/>
    </source>
</evidence>
<gene>
    <name evidence="10" type="primary">grpE</name>
    <name evidence="14" type="ORF">LOOC260_111890</name>
</gene>
<dbReference type="SUPFAM" id="SSF51064">
    <property type="entry name" value="Head domain of nucleotide exchange factor GrpE"/>
    <property type="match status" value="1"/>
</dbReference>
<dbReference type="STRING" id="1291742.LOOC260_111890"/>
<dbReference type="Gene3D" id="3.90.20.20">
    <property type="match status" value="1"/>
</dbReference>
<dbReference type="GO" id="GO:0051082">
    <property type="term" value="F:unfolded protein binding"/>
    <property type="evidence" value="ECO:0007669"/>
    <property type="project" value="TreeGrafter"/>
</dbReference>
<evidence type="ECO:0000256" key="9">
    <source>
        <dbReference type="ARBA" id="ARBA00076414"/>
    </source>
</evidence>
<feature type="region of interest" description="Disordered" evidence="13">
    <location>
        <begin position="1"/>
        <end position="49"/>
    </location>
</feature>
<comment type="subunit">
    <text evidence="3 10">Homodimer.</text>
</comment>
<dbReference type="SUPFAM" id="SSF58014">
    <property type="entry name" value="Coiled-coil domain of nucleotide exchange factor GrpE"/>
    <property type="match status" value="1"/>
</dbReference>
<dbReference type="EMBL" id="AP014680">
    <property type="protein sequence ID" value="BAP85728.1"/>
    <property type="molecule type" value="Genomic_DNA"/>
</dbReference>
<evidence type="ECO:0000256" key="3">
    <source>
        <dbReference type="ARBA" id="ARBA00011738"/>
    </source>
</evidence>
<dbReference type="PRINTS" id="PR00773">
    <property type="entry name" value="GRPEPROTEIN"/>
</dbReference>
<evidence type="ECO:0000256" key="4">
    <source>
        <dbReference type="ARBA" id="ARBA00022490"/>
    </source>
</evidence>
<dbReference type="PROSITE" id="PS01071">
    <property type="entry name" value="GRPE"/>
    <property type="match status" value="1"/>
</dbReference>
<comment type="subcellular location">
    <subcellularLocation>
        <location evidence="1 10">Cytoplasm</location>
    </subcellularLocation>
</comment>
<dbReference type="InterPro" id="IPR013805">
    <property type="entry name" value="GrpE_CC"/>
</dbReference>
<organism evidence="14 15">
    <name type="scientific">Paucilactobacillus hokkaidonensis JCM 18461</name>
    <dbReference type="NCBI Taxonomy" id="1291742"/>
    <lineage>
        <taxon>Bacteria</taxon>
        <taxon>Bacillati</taxon>
        <taxon>Bacillota</taxon>
        <taxon>Bacilli</taxon>
        <taxon>Lactobacillales</taxon>
        <taxon>Lactobacillaceae</taxon>
        <taxon>Paucilactobacillus</taxon>
    </lineage>
</organism>
<keyword evidence="5 10" id="KW-0346">Stress response</keyword>
<evidence type="ECO:0000256" key="11">
    <source>
        <dbReference type="RuleBase" id="RU000639"/>
    </source>
</evidence>
<dbReference type="InterPro" id="IPR000740">
    <property type="entry name" value="GrpE"/>
</dbReference>
<dbReference type="FunFam" id="2.30.22.10:FF:000001">
    <property type="entry name" value="Protein GrpE"/>
    <property type="match status" value="1"/>
</dbReference>
<dbReference type="CDD" id="cd00446">
    <property type="entry name" value="GrpE"/>
    <property type="match status" value="1"/>
</dbReference>
<dbReference type="GO" id="GO:0006457">
    <property type="term" value="P:protein folding"/>
    <property type="evidence" value="ECO:0007669"/>
    <property type="project" value="InterPro"/>
</dbReference>
<dbReference type="PANTHER" id="PTHR21237">
    <property type="entry name" value="GRPE PROTEIN"/>
    <property type="match status" value="1"/>
</dbReference>
<dbReference type="GO" id="GO:0042803">
    <property type="term" value="F:protein homodimerization activity"/>
    <property type="evidence" value="ECO:0007669"/>
    <property type="project" value="InterPro"/>
</dbReference>
<proteinExistence type="inferred from homology"/>
<dbReference type="KEGG" id="lho:LOOC260_111890"/>
<dbReference type="Pfam" id="PF01025">
    <property type="entry name" value="GrpE"/>
    <property type="match status" value="1"/>
</dbReference>
<dbReference type="NCBIfam" id="NF010759">
    <property type="entry name" value="PRK14162.1"/>
    <property type="match status" value="1"/>
</dbReference>
<evidence type="ECO:0000256" key="13">
    <source>
        <dbReference type="SAM" id="MobiDB-lite"/>
    </source>
</evidence>
<dbReference type="RefSeq" id="WP_041093615.1">
    <property type="nucleotide sequence ID" value="NZ_AP014680.1"/>
</dbReference>
<accession>A0A0A1GXS9</accession>
<reference evidence="14 15" key="1">
    <citation type="submission" date="2014-11" db="EMBL/GenBank/DDBJ databases">
        <title>Complete genome sequence and analysis of Lactobacillus hokkaidonensis LOOC260T.</title>
        <authorList>
            <person name="Tanizawa Y."/>
            <person name="Tohno M."/>
            <person name="Kaminuma E."/>
            <person name="Nakamura Y."/>
            <person name="Arita M."/>
        </authorList>
    </citation>
    <scope>NUCLEOTIDE SEQUENCE [LARGE SCALE GENOMIC DNA]</scope>
    <source>
        <strain evidence="14 15">LOOC260</strain>
    </source>
</reference>
<dbReference type="Proteomes" id="UP000031620">
    <property type="component" value="Chromosome"/>
</dbReference>
<protein>
    <recommendedName>
        <fullName evidence="8 10">Protein GrpE</fullName>
    </recommendedName>
    <alternativeName>
        <fullName evidence="9 10">HSP-70 cofactor</fullName>
    </alternativeName>
</protein>
<dbReference type="InterPro" id="IPR009012">
    <property type="entry name" value="GrpE_head"/>
</dbReference>
<evidence type="ECO:0000313" key="14">
    <source>
        <dbReference type="EMBL" id="BAP85728.1"/>
    </source>
</evidence>
<dbReference type="HAMAP" id="MF_01151">
    <property type="entry name" value="GrpE"/>
    <property type="match status" value="1"/>
</dbReference>
<dbReference type="GO" id="GO:0051087">
    <property type="term" value="F:protein-folding chaperone binding"/>
    <property type="evidence" value="ECO:0007669"/>
    <property type="project" value="InterPro"/>
</dbReference>
<comment type="similarity">
    <text evidence="2 10 12">Belongs to the GrpE family.</text>
</comment>
<evidence type="ECO:0000256" key="7">
    <source>
        <dbReference type="ARBA" id="ARBA00053401"/>
    </source>
</evidence>
<dbReference type="Gene3D" id="2.30.22.10">
    <property type="entry name" value="Head domain of nucleotide exchange factor GrpE"/>
    <property type="match status" value="1"/>
</dbReference>
<evidence type="ECO:0000256" key="8">
    <source>
        <dbReference type="ARBA" id="ARBA00072274"/>
    </source>
</evidence>
<evidence type="ECO:0000313" key="15">
    <source>
        <dbReference type="Proteomes" id="UP000031620"/>
    </source>
</evidence>
<evidence type="ECO:0000256" key="5">
    <source>
        <dbReference type="ARBA" id="ARBA00023016"/>
    </source>
</evidence>
<dbReference type="HOGENOM" id="CLU_057217_6_3_9"/>
<feature type="compositionally biased region" description="Basic and acidic residues" evidence="13">
    <location>
        <begin position="1"/>
        <end position="33"/>
    </location>
</feature>
<dbReference type="GO" id="GO:0000774">
    <property type="term" value="F:adenyl-nucleotide exchange factor activity"/>
    <property type="evidence" value="ECO:0007669"/>
    <property type="project" value="InterPro"/>
</dbReference>
<keyword evidence="6 10" id="KW-0143">Chaperone</keyword>
<evidence type="ECO:0000256" key="12">
    <source>
        <dbReference type="RuleBase" id="RU004478"/>
    </source>
</evidence>
<name>A0A0A1GXS9_9LACO</name>
<dbReference type="GO" id="GO:0005737">
    <property type="term" value="C:cytoplasm"/>
    <property type="evidence" value="ECO:0007669"/>
    <property type="project" value="UniProtKB-SubCell"/>
</dbReference>
<evidence type="ECO:0000256" key="6">
    <source>
        <dbReference type="ARBA" id="ARBA00023186"/>
    </source>
</evidence>
<evidence type="ECO:0000256" key="10">
    <source>
        <dbReference type="HAMAP-Rule" id="MF_01151"/>
    </source>
</evidence>
<dbReference type="PANTHER" id="PTHR21237:SF23">
    <property type="entry name" value="GRPE PROTEIN HOMOLOG, MITOCHONDRIAL"/>
    <property type="match status" value="1"/>
</dbReference>
<sequence length="200" mass="22323">MAEKQADETKLDPTSEPKQTDQKQTEATKDQKQPTKKAAKKASKDKVAQLSEQLADLQKQVDASQDKYLRAEAEIQNMTARFKKEQAQLMKYDGQSLAKGILPVMDNLKRALEIEVQDESGVQLKKGIQMVHDHLQEALTSNSVTEIESLGQKFDPTLHQAVQTVAAQDDQKPDTVVQVLQAGYQLKDRVLRPAMVVVAQ</sequence>